<dbReference type="Proteomes" id="UP000481153">
    <property type="component" value="Unassembled WGS sequence"/>
</dbReference>
<dbReference type="InterPro" id="IPR009030">
    <property type="entry name" value="Growth_fac_rcpt_cys_sf"/>
</dbReference>
<feature type="transmembrane region" description="Helical" evidence="2">
    <location>
        <begin position="1116"/>
        <end position="1149"/>
    </location>
</feature>
<keyword evidence="2" id="KW-0812">Transmembrane</keyword>
<feature type="transmembrane region" description="Helical" evidence="2">
    <location>
        <begin position="1470"/>
        <end position="1492"/>
    </location>
</feature>
<dbReference type="InterPro" id="IPR002909">
    <property type="entry name" value="IPT_dom"/>
</dbReference>
<keyword evidence="2" id="KW-1133">Transmembrane helix</keyword>
<feature type="transmembrane region" description="Helical" evidence="2">
    <location>
        <begin position="1326"/>
        <end position="1342"/>
    </location>
</feature>
<feature type="transmembrane region" description="Helical" evidence="2">
    <location>
        <begin position="1276"/>
        <end position="1295"/>
    </location>
</feature>
<dbReference type="InterPro" id="IPR014756">
    <property type="entry name" value="Ig_E-set"/>
</dbReference>
<dbReference type="PANTHER" id="PTHR46104:SF1">
    <property type="entry name" value="GENE 9195-RELATED"/>
    <property type="match status" value="1"/>
</dbReference>
<dbReference type="InterPro" id="IPR013783">
    <property type="entry name" value="Ig-like_fold"/>
</dbReference>
<organism evidence="4 5">
    <name type="scientific">Aphanomyces euteiches</name>
    <dbReference type="NCBI Taxonomy" id="100861"/>
    <lineage>
        <taxon>Eukaryota</taxon>
        <taxon>Sar</taxon>
        <taxon>Stramenopiles</taxon>
        <taxon>Oomycota</taxon>
        <taxon>Saprolegniomycetes</taxon>
        <taxon>Saprolegniales</taxon>
        <taxon>Verrucalvaceae</taxon>
        <taxon>Aphanomyces</taxon>
    </lineage>
</organism>
<gene>
    <name evidence="4" type="ORF">Ae201684_010780</name>
</gene>
<keyword evidence="2" id="KW-0472">Membrane</keyword>
<dbReference type="SMART" id="SM00429">
    <property type="entry name" value="IPT"/>
    <property type="match status" value="1"/>
</dbReference>
<proteinExistence type="predicted"/>
<evidence type="ECO:0000313" key="5">
    <source>
        <dbReference type="Proteomes" id="UP000481153"/>
    </source>
</evidence>
<dbReference type="Gene3D" id="2.10.50.10">
    <property type="entry name" value="Tumor Necrosis Factor Receptor, subunit A, domain 2"/>
    <property type="match status" value="2"/>
</dbReference>
<keyword evidence="5" id="KW-1185">Reference proteome</keyword>
<dbReference type="SMART" id="SM01411">
    <property type="entry name" value="Ephrin_rec_like"/>
    <property type="match status" value="5"/>
</dbReference>
<dbReference type="VEuPathDB" id="FungiDB:AeMF1_021225"/>
<dbReference type="PANTHER" id="PTHR46104">
    <property type="entry name" value="GENE 9195-RELATED-RELATED"/>
    <property type="match status" value="1"/>
</dbReference>
<evidence type="ECO:0000259" key="3">
    <source>
        <dbReference type="SMART" id="SM00429"/>
    </source>
</evidence>
<feature type="transmembrane region" description="Helical" evidence="2">
    <location>
        <begin position="1302"/>
        <end position="1320"/>
    </location>
</feature>
<dbReference type="CDD" id="cd00102">
    <property type="entry name" value="IPT"/>
    <property type="match status" value="1"/>
</dbReference>
<comment type="caution">
    <text evidence="4">The sequence shown here is derived from an EMBL/GenBank/DDBJ whole genome shotgun (WGS) entry which is preliminary data.</text>
</comment>
<reference evidence="4 5" key="1">
    <citation type="submission" date="2019-07" db="EMBL/GenBank/DDBJ databases">
        <title>Genomics analysis of Aphanomyces spp. identifies a new class of oomycete effector associated with host adaptation.</title>
        <authorList>
            <person name="Gaulin E."/>
        </authorList>
    </citation>
    <scope>NUCLEOTIDE SEQUENCE [LARGE SCALE GENOMIC DNA]</scope>
    <source>
        <strain evidence="4 5">ATCC 201684</strain>
    </source>
</reference>
<dbReference type="SUPFAM" id="SSF57184">
    <property type="entry name" value="Growth factor receptor domain"/>
    <property type="match status" value="1"/>
</dbReference>
<evidence type="ECO:0000313" key="4">
    <source>
        <dbReference type="EMBL" id="KAF0732128.1"/>
    </source>
</evidence>
<feature type="transmembrane region" description="Helical" evidence="2">
    <location>
        <begin position="1545"/>
        <end position="1567"/>
    </location>
</feature>
<feature type="compositionally biased region" description="Basic and acidic residues" evidence="1">
    <location>
        <begin position="1386"/>
        <end position="1415"/>
    </location>
</feature>
<feature type="transmembrane region" description="Helical" evidence="2">
    <location>
        <begin position="1579"/>
        <end position="1601"/>
    </location>
</feature>
<feature type="transmembrane region" description="Helical" evidence="2">
    <location>
        <begin position="1197"/>
        <end position="1218"/>
    </location>
</feature>
<dbReference type="SUPFAM" id="SSF81296">
    <property type="entry name" value="E set domains"/>
    <property type="match status" value="1"/>
</dbReference>
<dbReference type="Pfam" id="PF01833">
    <property type="entry name" value="TIG"/>
    <property type="match status" value="1"/>
</dbReference>
<protein>
    <recommendedName>
        <fullName evidence="3">IPT/TIG domain-containing protein</fullName>
    </recommendedName>
</protein>
<dbReference type="Gene3D" id="2.60.40.10">
    <property type="entry name" value="Immunoglobulins"/>
    <property type="match status" value="1"/>
</dbReference>
<evidence type="ECO:0000256" key="2">
    <source>
        <dbReference type="SAM" id="Phobius"/>
    </source>
</evidence>
<feature type="transmembrane region" description="Helical" evidence="2">
    <location>
        <begin position="1079"/>
        <end position="1104"/>
    </location>
</feature>
<dbReference type="EMBL" id="VJMJ01000137">
    <property type="protein sequence ID" value="KAF0732128.1"/>
    <property type="molecule type" value="Genomic_DNA"/>
</dbReference>
<feature type="transmembrane region" description="Helical" evidence="2">
    <location>
        <begin position="1250"/>
        <end position="1270"/>
    </location>
</feature>
<evidence type="ECO:0000256" key="1">
    <source>
        <dbReference type="SAM" id="MobiDB-lite"/>
    </source>
</evidence>
<sequence>MYCQKGAATFIPQPKNFSTPQSCFPGFFCPRGSSTPEGQGPCPTGYYCPTPTDAIPCPPGSYCPGVGNTKAQDCYPGTYQPAAAQSNCVLCPVGYICPSYKITQPTICPAGFVCSTFGLSTPVVTCPAGFFCNEGTWTSDPSELTPLRPYPCSPGKFCLGGVEHDLTIDWLPSTPSGATATQTCTEGTFCPKGTVASTLCYPGHFCPPGTEFPLQVPLGTFSQTEGSISPTLCFPGTFSTFKASTECRVCPAGYTCPGYGVYIPAICPPGYYRSIADSITCRLCPEGTWSPDTGLADISYCQPCPNGRVCGFQGMNNLNQSIPCASGYVCGEATTRAMQYYHICPAGYFCGSETTQSEQYDNLCASGNVCYRGTKSTESTRFVCPEGSFCPTGTSDPGVKETQCPLGTTSLAVSNEVIDCSILPVAVCDKSPTDTSYYPTFDYTFQGQTYHYNSKTKIGRTGEIRVLKKILPVNLSASAAPWVNDTIDVLRACPSVVSGSGGTLITVIGRNFLPSNRLTCEFQVKGNTQVFMSLPASYLNSTRITCRTPPFIFSDGSKEGIVNIFVTNYGVHRSATAAHLTYTTKSNIVQVNCGYNPSEEAPRPSELGWFPLRAFSQAFLSFDLRAIPSDLVYDEHFKIAVYVTPSICQDEQCNQRRVLIPDGDDIETTPCRQPLVLPSWITSTEFNQHSIINLTVYALEDMRIKPEIHLMYGIFLAAEDMFSNSTQVDITSPKRANVTQGIVADSRPLSPLISFEQKLVPREYIFVSIYKNEYSLVTPYPLNLPQRLSQLERGRVLFMANVSDDSSQPNILDPPPSLPLNYWDMPFDTLEETIAKTTKYRETFQGLDSLMSFYSMNQVILPYLPFFSHCLTYDSYIPIYDLLENENQCDLPDLTTFDRNWWRRAYPAFPNQDDIRIVGPTDILEEPVADYCVREIKCNYEEDLTTVDINPRWFEAKDATRLFDLLHEPINYAQYLQGGALYDSLLDDANSDIFIPVFVNRKAAEDIEGGCGFRCYPRSVTLKIDYYQVTANLKRIVSASLIFDEFDRDATTTEYTLKVEYAPLDYIELVIHFAFDMQVFIVLFCVMGLSATVITGIFWIITRLTTRIREPPKLRYLSYLALIAPPPTIGIVLASVPCFSVIGIFYMVLNGDKLTNTSGGMPWSPWGNDFWFLDNIKDHYMSAQVDPTMVTTLRHGRVGLCFFMMASFLLYQGTMIFIPKTISISERAAEEKDDDDESPWTPTPWRRSNIILTCIALSIFLVVVIEYSFWTDFAPNLFYTQFSFELVIPILIAILDKTIGDALLFAPMLCVINVIFATIIMAAPDFLGFGIAIFTCFGLILVRRVYKKPTFWAVVHTLKQVVHALKQFTKKMKILMRFYLGRKPKVPREQSEGKNGDKSEDKEKKENESNKKQEEETATVEPIIEFCMDYTMETLSFYFQPIFILLMMIFRDETALSDNWGIRHQDVEFYCLFFAIFIPFQLMADVFILHVIELFRGWKLYDYFVYCRYRFIQREHRWKGMEHNLDECIEPGLRHLDQMCFSSQYYFMCAVQAWGMICLILSIEIMVRNTYNMFGDPAALYLVPFMLSVCIFVRNFCLYIARKFAFYKLRHENTAWHNAPDDDDTGVPDWEELERIKGASHEAFLMNQRLTSETFRFKFLNYNRPWIIAQLPNILTPRTLRRARPYLITQFSKILSSLNPQVSDDDDDVGKPRFGPVSLSAPSRDLIRLWLAKARRRLRLRQAVQPLINAARKVECESCLSRRQLQVEMVIPIEVLGDKFERSYPSDEFDVAEWKKYFAQHQKFKTLCLSCLAKQKQQIRMPALGAGANNADDAEAAATLGFGSVHLNAASRALMMKWYRLGQDRVFGKTGKRRVVANISDDEDEIALRGAAWANRPLNLNAASTAIALKWMVAARLSIKARIQGKKVQPLEAAAKPKR</sequence>
<name>A0A6G0WXA6_9STRA</name>
<accession>A0A6G0WXA6</accession>
<feature type="region of interest" description="Disordered" evidence="1">
    <location>
        <begin position="1386"/>
        <end position="1416"/>
    </location>
</feature>
<feature type="domain" description="IPT/TIG" evidence="3">
    <location>
        <begin position="489"/>
        <end position="583"/>
    </location>
</feature>